<proteinExistence type="predicted"/>
<organism evidence="1 2">
    <name type="scientific">Candidatus Manganitrophus noduliformans</name>
    <dbReference type="NCBI Taxonomy" id="2606439"/>
    <lineage>
        <taxon>Bacteria</taxon>
        <taxon>Pseudomonadati</taxon>
        <taxon>Nitrospirota</taxon>
        <taxon>Nitrospiria</taxon>
        <taxon>Candidatus Troglogloeales</taxon>
        <taxon>Candidatus Manganitrophaceae</taxon>
        <taxon>Candidatus Manganitrophus</taxon>
    </lineage>
</organism>
<keyword evidence="2" id="KW-1185">Reference proteome</keyword>
<gene>
    <name evidence="1" type="ORF">MNODULE_13880</name>
</gene>
<dbReference type="SUPFAM" id="SSF55144">
    <property type="entry name" value="LigT-like"/>
    <property type="match status" value="1"/>
</dbReference>
<dbReference type="Pfam" id="PF13563">
    <property type="entry name" value="2_5_RNA_ligase2"/>
    <property type="match status" value="1"/>
</dbReference>
<keyword evidence="1" id="KW-0436">Ligase</keyword>
<evidence type="ECO:0000313" key="1">
    <source>
        <dbReference type="EMBL" id="NKE71833.1"/>
    </source>
</evidence>
<reference evidence="1 2" key="1">
    <citation type="journal article" date="2020" name="Nature">
        <title>Bacterial chemolithoautotrophy via manganese oxidation.</title>
        <authorList>
            <person name="Yu H."/>
            <person name="Leadbetter J.R."/>
        </authorList>
    </citation>
    <scope>NUCLEOTIDE SEQUENCE [LARGE SCALE GENOMIC DNA]</scope>
    <source>
        <strain evidence="1 2">Mn-1</strain>
    </source>
</reference>
<dbReference type="Proteomes" id="UP000534783">
    <property type="component" value="Unassembled WGS sequence"/>
</dbReference>
<comment type="caution">
    <text evidence="1">The sequence shown here is derived from an EMBL/GenBank/DDBJ whole genome shotgun (WGS) entry which is preliminary data.</text>
</comment>
<evidence type="ECO:0000313" key="2">
    <source>
        <dbReference type="Proteomes" id="UP000534783"/>
    </source>
</evidence>
<dbReference type="InterPro" id="IPR009097">
    <property type="entry name" value="Cyclic_Pdiesterase"/>
</dbReference>
<dbReference type="RefSeq" id="WP_168060822.1">
    <property type="nucleotide sequence ID" value="NZ_VTOW01000002.1"/>
</dbReference>
<sequence length="204" mass="22194">MALNKCAVDIVLLPSEEIMDAALQMNQELLPHFEKKIVLDRNRCLPHLSLAMGALKEEDLPAAANFLEEIASYFPPIPLIFTGIDAGPIATGETVTAWKVDPTAVLQSLHETVFNRLSPLLTHDATAEGFIDFPDVAPASVDWVNRYPDAAAFARFSPHITLGIGALAPDRSFPPRGAASRLALCHLGNYCTCREILFETTLLG</sequence>
<name>A0A7X6DR20_9BACT</name>
<dbReference type="AlphaFoldDB" id="A0A7X6DR20"/>
<dbReference type="EMBL" id="VTOW01000002">
    <property type="protein sequence ID" value="NKE71833.1"/>
    <property type="molecule type" value="Genomic_DNA"/>
</dbReference>
<protein>
    <submittedName>
        <fullName evidence="1">2'-5' RNA ligase family protein</fullName>
    </submittedName>
</protein>
<dbReference type="Gene3D" id="3.90.1140.10">
    <property type="entry name" value="Cyclic phosphodiesterase"/>
    <property type="match status" value="1"/>
</dbReference>
<accession>A0A7X6DR20</accession>
<dbReference type="GO" id="GO:0016874">
    <property type="term" value="F:ligase activity"/>
    <property type="evidence" value="ECO:0007669"/>
    <property type="project" value="UniProtKB-KW"/>
</dbReference>